<dbReference type="PANTHER" id="PTHR32063">
    <property type="match status" value="1"/>
</dbReference>
<feature type="transmembrane region" description="Helical" evidence="9">
    <location>
        <begin position="472"/>
        <end position="499"/>
    </location>
</feature>
<evidence type="ECO:0000256" key="2">
    <source>
        <dbReference type="ARBA" id="ARBA00010942"/>
    </source>
</evidence>
<evidence type="ECO:0000256" key="7">
    <source>
        <dbReference type="ARBA" id="ARBA00022989"/>
    </source>
</evidence>
<dbReference type="NCBIfam" id="NF000282">
    <property type="entry name" value="RND_permease_1"/>
    <property type="match status" value="1"/>
</dbReference>
<feature type="domain" description="SSD" evidence="10">
    <location>
        <begin position="333"/>
        <end position="497"/>
    </location>
</feature>
<dbReference type="PROSITE" id="PS50156">
    <property type="entry name" value="SSD"/>
    <property type="match status" value="1"/>
</dbReference>
<keyword evidence="7 9" id="KW-1133">Transmembrane helix</keyword>
<keyword evidence="6 9" id="KW-0812">Transmembrane</keyword>
<dbReference type="GO" id="GO:0015562">
    <property type="term" value="F:efflux transmembrane transporter activity"/>
    <property type="evidence" value="ECO:0007669"/>
    <property type="project" value="InterPro"/>
</dbReference>
<evidence type="ECO:0000256" key="8">
    <source>
        <dbReference type="ARBA" id="ARBA00023136"/>
    </source>
</evidence>
<keyword evidence="8 9" id="KW-0472">Membrane</keyword>
<proteinExistence type="inferred from homology"/>
<dbReference type="Pfam" id="PF00873">
    <property type="entry name" value="ACR_tran"/>
    <property type="match status" value="1"/>
</dbReference>
<dbReference type="InterPro" id="IPR001036">
    <property type="entry name" value="Acrflvin-R"/>
</dbReference>
<dbReference type="FunFam" id="1.20.1640.10:FF:000001">
    <property type="entry name" value="Efflux pump membrane transporter"/>
    <property type="match status" value="1"/>
</dbReference>
<evidence type="ECO:0000259" key="10">
    <source>
        <dbReference type="PROSITE" id="PS50156"/>
    </source>
</evidence>
<dbReference type="NCBIfam" id="TIGR00915">
    <property type="entry name" value="2A0602"/>
    <property type="match status" value="1"/>
</dbReference>
<evidence type="ECO:0000256" key="6">
    <source>
        <dbReference type="ARBA" id="ARBA00022692"/>
    </source>
</evidence>
<keyword evidence="3" id="KW-0813">Transport</keyword>
<comment type="similarity">
    <text evidence="2">Belongs to the resistance-nodulation-cell division (RND) (TC 2.A.6) family.</text>
</comment>
<feature type="transmembrane region" description="Helical" evidence="9">
    <location>
        <begin position="970"/>
        <end position="992"/>
    </location>
</feature>
<feature type="transmembrane region" description="Helical" evidence="9">
    <location>
        <begin position="535"/>
        <end position="553"/>
    </location>
</feature>
<evidence type="ECO:0000256" key="4">
    <source>
        <dbReference type="ARBA" id="ARBA00022475"/>
    </source>
</evidence>
<dbReference type="AlphaFoldDB" id="A0A7C4EW07"/>
<dbReference type="GO" id="GO:0009636">
    <property type="term" value="P:response to toxic substance"/>
    <property type="evidence" value="ECO:0007669"/>
    <property type="project" value="UniProtKB-ARBA"/>
</dbReference>
<evidence type="ECO:0000256" key="3">
    <source>
        <dbReference type="ARBA" id="ARBA00022448"/>
    </source>
</evidence>
<dbReference type="GO" id="GO:0042910">
    <property type="term" value="F:xenobiotic transmembrane transporter activity"/>
    <property type="evidence" value="ECO:0007669"/>
    <property type="project" value="TreeGrafter"/>
</dbReference>
<reference evidence="11" key="1">
    <citation type="journal article" date="2020" name="mSystems">
        <title>Genome- and Community-Level Interaction Insights into Carbon Utilization and Element Cycling Functions of Hydrothermarchaeota in Hydrothermal Sediment.</title>
        <authorList>
            <person name="Zhou Z."/>
            <person name="Liu Y."/>
            <person name="Xu W."/>
            <person name="Pan J."/>
            <person name="Luo Z.H."/>
            <person name="Li M."/>
        </authorList>
    </citation>
    <scope>NUCLEOTIDE SEQUENCE [LARGE SCALE GENOMIC DNA]</scope>
    <source>
        <strain evidence="11">SpSt-769</strain>
    </source>
</reference>
<feature type="transmembrane region" description="Helical" evidence="9">
    <location>
        <begin position="342"/>
        <end position="361"/>
    </location>
</feature>
<dbReference type="Gene3D" id="3.30.70.1430">
    <property type="entry name" value="Multidrug efflux transporter AcrB pore domain"/>
    <property type="match status" value="2"/>
</dbReference>
<feature type="transmembrane region" description="Helical" evidence="9">
    <location>
        <begin position="921"/>
        <end position="942"/>
    </location>
</feature>
<keyword evidence="5" id="KW-0997">Cell inner membrane</keyword>
<comment type="subcellular location">
    <subcellularLocation>
        <location evidence="1">Cell inner membrane</location>
        <topology evidence="1">Multi-pass membrane protein</topology>
    </subcellularLocation>
</comment>
<dbReference type="Gene3D" id="1.20.1640.10">
    <property type="entry name" value="Multidrug efflux transporter AcrB transmembrane domain"/>
    <property type="match status" value="2"/>
</dbReference>
<dbReference type="Gene3D" id="3.30.70.1440">
    <property type="entry name" value="Multidrug efflux transporter AcrB pore domain"/>
    <property type="match status" value="1"/>
</dbReference>
<feature type="transmembrane region" description="Helical" evidence="9">
    <location>
        <begin position="12"/>
        <end position="34"/>
    </location>
</feature>
<dbReference type="Gene3D" id="3.30.2090.10">
    <property type="entry name" value="Multidrug efflux transporter AcrB TolC docking domain, DN and DC subdomains"/>
    <property type="match status" value="2"/>
</dbReference>
<gene>
    <name evidence="11" type="ORF">ENV54_04775</name>
</gene>
<keyword evidence="4" id="KW-1003">Cell membrane</keyword>
<feature type="transmembrane region" description="Helical" evidence="9">
    <location>
        <begin position="895"/>
        <end position="915"/>
    </location>
</feature>
<dbReference type="InterPro" id="IPR027463">
    <property type="entry name" value="AcrB_DN_DC_subdom"/>
</dbReference>
<feature type="transmembrane region" description="Helical" evidence="9">
    <location>
        <begin position="998"/>
        <end position="1023"/>
    </location>
</feature>
<sequence length="1048" mass="113130">MFSRFFIERPVLASVVSLLIVFAGAISIFSLPIAQYPDIVPPVVQVVASYPGADPRVIADTVAAPIEQQVNGVDGMLYMSSQSAADGSYTLNVTFELGTNIDMDTVLTQNRVTAALAQLPEDVQRQGVTTQKVSSALVMILSVFSPDARYDDLFLTNYVTINMKDVLNRIPGVGSISIFPTKDYAMRLWLDPEKLRARNLTVDDVVNALRQQNVQVAAGQLGQPPVPKDQVYQLNVNTLGRLQTVEEFEDVIIKTGEGTRAIRVKDMGKVELGGRAYDFASLFNGKPASTLVVYQSPGSNAMEVTTQLLQALDEMKKAFPEGMECRVIYKIADFVNASIHEVIKTLFEAFVLVVIVVFIFLQNWRATLIPMITIPVALIGTFAVMALMGFSINMVTLFGLVLAIGLVVDDAIVVVENVERVMAESGLSPKEAAIKSMEEVSGAIIGITLVLMAVFVPPAFMGGITGKIFRQFSLTIAITMFFSAVNALTLSPALCALLLKPGHGMTNKYFTAFNSSFTRATNFYSRIVSLGVRRIALMVILFVGLLGLTGLLYQKVPTGFLPLEDDGLVIVNVQMPDGATLNRTYDAVQKAGKAVQDTEGVMAWGALVGYSMIDAARSNLATIFVPLQPWEERLAKGRSRDVIMAELAAKFQKIYEGVIFPFTLPPIIGLGTGGGFEMQLLDKADMGFQALEQSGTEIALAASQRPELKSVVSTFRASYPNIFLDIDRTKVLALKIPLQSVFSTLQAYLGSAYVNDFNKFSRTWQVRVQAESDFRRSPSDISGLFVRSSAGQMIPLGTLLNIRYEVGPMRVDRYNLFPTVKILGQNAKGYSSGQAIGLMEQLAQKLLPPGISYEWTNMAYQEKKAAGKGAVTFIAAVIVIILILAGLYESWADPLAVVMIVPLAALGAAVGLLITSLDNNVYTQVGLVLLVGLAAKNAILIVEFARDARAKGIGVIEAAVEGARLRFRPIIMTSLAFILGVLPLVTASGAGAVSRQSVGIVVFAGMIGVTGLGIFFTPSLYVLMQKLRKDKGAATGAGQASAQRPGNP</sequence>
<dbReference type="EMBL" id="DTGT01000151">
    <property type="protein sequence ID" value="HGH60596.1"/>
    <property type="molecule type" value="Genomic_DNA"/>
</dbReference>
<dbReference type="InterPro" id="IPR000731">
    <property type="entry name" value="SSD"/>
</dbReference>
<feature type="transmembrane region" description="Helical" evidence="9">
    <location>
        <begin position="440"/>
        <end position="460"/>
    </location>
</feature>
<accession>A0A7C4EW07</accession>
<dbReference type="GO" id="GO:0005886">
    <property type="term" value="C:plasma membrane"/>
    <property type="evidence" value="ECO:0007669"/>
    <property type="project" value="UniProtKB-SubCell"/>
</dbReference>
<evidence type="ECO:0000256" key="1">
    <source>
        <dbReference type="ARBA" id="ARBA00004429"/>
    </source>
</evidence>
<dbReference type="SUPFAM" id="SSF82693">
    <property type="entry name" value="Multidrug efflux transporter AcrB pore domain, PN1, PN2, PC1 and PC2 subdomains"/>
    <property type="match status" value="4"/>
</dbReference>
<dbReference type="SUPFAM" id="SSF82866">
    <property type="entry name" value="Multidrug efflux transporter AcrB transmembrane domain"/>
    <property type="match status" value="2"/>
</dbReference>
<dbReference type="Gene3D" id="3.30.70.1320">
    <property type="entry name" value="Multidrug efflux transporter AcrB pore domain like"/>
    <property type="match status" value="1"/>
</dbReference>
<dbReference type="PRINTS" id="PR00702">
    <property type="entry name" value="ACRIFLAVINRP"/>
</dbReference>
<organism evidence="11">
    <name type="scientific">Desulfomonile tiedjei</name>
    <dbReference type="NCBI Taxonomy" id="2358"/>
    <lineage>
        <taxon>Bacteria</taxon>
        <taxon>Pseudomonadati</taxon>
        <taxon>Thermodesulfobacteriota</taxon>
        <taxon>Desulfomonilia</taxon>
        <taxon>Desulfomonilales</taxon>
        <taxon>Desulfomonilaceae</taxon>
        <taxon>Desulfomonile</taxon>
    </lineage>
</organism>
<dbReference type="FunFam" id="3.30.70.1430:FF:000001">
    <property type="entry name" value="Efflux pump membrane transporter"/>
    <property type="match status" value="1"/>
</dbReference>
<feature type="transmembrane region" description="Helical" evidence="9">
    <location>
        <begin position="870"/>
        <end position="888"/>
    </location>
</feature>
<dbReference type="InterPro" id="IPR004764">
    <property type="entry name" value="MdtF-like"/>
</dbReference>
<feature type="transmembrane region" description="Helical" evidence="9">
    <location>
        <begin position="368"/>
        <end position="388"/>
    </location>
</feature>
<comment type="caution">
    <text evidence="11">The sequence shown here is derived from an EMBL/GenBank/DDBJ whole genome shotgun (WGS) entry which is preliminary data.</text>
</comment>
<name>A0A7C4EW07_9BACT</name>
<dbReference type="PANTHER" id="PTHR32063:SF11">
    <property type="entry name" value="CATION OR DRUG EFFLUX SYSTEM PROTEIN"/>
    <property type="match status" value="1"/>
</dbReference>
<feature type="transmembrane region" description="Helical" evidence="9">
    <location>
        <begin position="394"/>
        <end position="415"/>
    </location>
</feature>
<dbReference type="SUPFAM" id="SSF82714">
    <property type="entry name" value="Multidrug efflux transporter AcrB TolC docking domain, DN and DC subdomains"/>
    <property type="match status" value="2"/>
</dbReference>
<protein>
    <submittedName>
        <fullName evidence="11">Multidrug efflux RND transporter permease subunit</fullName>
    </submittedName>
</protein>
<evidence type="ECO:0000256" key="5">
    <source>
        <dbReference type="ARBA" id="ARBA00022519"/>
    </source>
</evidence>
<evidence type="ECO:0000313" key="11">
    <source>
        <dbReference type="EMBL" id="HGH60596.1"/>
    </source>
</evidence>
<evidence type="ECO:0000256" key="9">
    <source>
        <dbReference type="SAM" id="Phobius"/>
    </source>
</evidence>